<reference evidence="2 3" key="1">
    <citation type="journal article" date="1991" name="Int. J. Syst. Bacteriol.">
        <title>Description of the erythromycin-producing bacterium Arthrobacter sp. strain NRRL B-3381 as Aeromicrobium erythreum gen. nov., sp. nov.</title>
        <authorList>
            <person name="Miller E.S."/>
            <person name="Woese C.R."/>
            <person name="Brenner S."/>
        </authorList>
    </citation>
    <scope>NUCLEOTIDE SEQUENCE [LARGE SCALE GENOMIC DNA]</scope>
    <source>
        <strain evidence="2 3">AR18</strain>
    </source>
</reference>
<accession>A0A0U3T3R0</accession>
<keyword evidence="3" id="KW-1185">Reference proteome</keyword>
<evidence type="ECO:0000313" key="3">
    <source>
        <dbReference type="Proteomes" id="UP000067689"/>
    </source>
</evidence>
<evidence type="ECO:0000313" key="2">
    <source>
        <dbReference type="EMBL" id="ALX05370.1"/>
    </source>
</evidence>
<sequence>MGLFNRRKPPITLSYVPKSTDPDAPDQTVTLRNGSEVGLRPILRFVPRDVYGRELPNVEVGTVLGIDRGEVVAPPGASAVDVLHFHGQGARNVRGVEVHVESMEQVDLDGVVAPVEAVMVDLEERATLEPAEFWGVGLVNRNEVPISVGVTLVEYEDRVGDAPRQAVDAVTLQGTVDIASQSHEVVWLPEEVRGRFHGVLAHVVVPWAGPAEPPPLDPA</sequence>
<dbReference type="OrthoDB" id="3746677at2"/>
<proteinExistence type="predicted"/>
<protein>
    <submittedName>
        <fullName evidence="2">Uncharacterized protein</fullName>
    </submittedName>
</protein>
<evidence type="ECO:0000256" key="1">
    <source>
        <dbReference type="SAM" id="MobiDB-lite"/>
    </source>
</evidence>
<organism evidence="2 3">
    <name type="scientific">Aeromicrobium erythreum</name>
    <dbReference type="NCBI Taxonomy" id="2041"/>
    <lineage>
        <taxon>Bacteria</taxon>
        <taxon>Bacillati</taxon>
        <taxon>Actinomycetota</taxon>
        <taxon>Actinomycetes</taxon>
        <taxon>Propionibacteriales</taxon>
        <taxon>Nocardioidaceae</taxon>
        <taxon>Aeromicrobium</taxon>
    </lineage>
</organism>
<dbReference type="PATRIC" id="fig|2041.4.peg.2504"/>
<dbReference type="Proteomes" id="UP000067689">
    <property type="component" value="Chromosome"/>
</dbReference>
<gene>
    <name evidence="2" type="ORF">AERYTH_12020</name>
</gene>
<name>A0A0U3T3R0_9ACTN</name>
<dbReference type="EMBL" id="CP011502">
    <property type="protein sequence ID" value="ALX05370.1"/>
    <property type="molecule type" value="Genomic_DNA"/>
</dbReference>
<dbReference type="KEGG" id="aer:AERYTH_12020"/>
<dbReference type="RefSeq" id="WP_067858976.1">
    <property type="nucleotide sequence ID" value="NZ_CP011502.1"/>
</dbReference>
<dbReference type="AlphaFoldDB" id="A0A0U3T3R0"/>
<feature type="region of interest" description="Disordered" evidence="1">
    <location>
        <begin position="1"/>
        <end position="25"/>
    </location>
</feature>